<proteinExistence type="predicted"/>
<dbReference type="Pfam" id="PF00069">
    <property type="entry name" value="Pkinase"/>
    <property type="match status" value="1"/>
</dbReference>
<dbReference type="InterPro" id="IPR050588">
    <property type="entry name" value="WNK_Ser-Thr_kinase"/>
</dbReference>
<dbReference type="SUPFAM" id="SSF56112">
    <property type="entry name" value="Protein kinase-like (PK-like)"/>
    <property type="match status" value="1"/>
</dbReference>
<evidence type="ECO:0000313" key="10">
    <source>
        <dbReference type="Proteomes" id="UP000077755"/>
    </source>
</evidence>
<dbReference type="GO" id="GO:0005524">
    <property type="term" value="F:ATP binding"/>
    <property type="evidence" value="ECO:0007669"/>
    <property type="project" value="UniProtKB-KW"/>
</dbReference>
<accession>A0A161X489</accession>
<evidence type="ECO:0000256" key="6">
    <source>
        <dbReference type="ARBA" id="ARBA00022840"/>
    </source>
</evidence>
<reference evidence="9" key="2">
    <citation type="submission" date="2022-03" db="EMBL/GenBank/DDBJ databases">
        <title>Draft title - Genomic analysis of global carrot germplasm unveils the trajectory of domestication and the origin of high carotenoid orange carrot.</title>
        <authorList>
            <person name="Iorizzo M."/>
            <person name="Ellison S."/>
            <person name="Senalik D."/>
            <person name="Macko-Podgorni A."/>
            <person name="Grzebelus D."/>
            <person name="Bostan H."/>
            <person name="Rolling W."/>
            <person name="Curaba J."/>
            <person name="Simon P."/>
        </authorList>
    </citation>
    <scope>NUCLEOTIDE SEQUENCE</scope>
    <source>
        <tissue evidence="9">Leaf</tissue>
    </source>
</reference>
<dbReference type="GO" id="GO:0004674">
    <property type="term" value="F:protein serine/threonine kinase activity"/>
    <property type="evidence" value="ECO:0007669"/>
    <property type="project" value="UniProtKB-KW"/>
</dbReference>
<dbReference type="EMBL" id="CP093344">
    <property type="protein sequence ID" value="WOG88211.1"/>
    <property type="molecule type" value="Genomic_DNA"/>
</dbReference>
<dbReference type="Gramene" id="KZN05775">
    <property type="protein sequence ID" value="KZN05775"/>
    <property type="gene ID" value="DCAR_006612"/>
</dbReference>
<dbReference type="PANTHER" id="PTHR13902">
    <property type="entry name" value="SERINE/THREONINE-PROTEIN KINASE WNK WITH NO LYSINE -RELATED"/>
    <property type="match status" value="1"/>
</dbReference>
<dbReference type="InterPro" id="IPR008271">
    <property type="entry name" value="Ser/Thr_kinase_AS"/>
</dbReference>
<dbReference type="PROSITE" id="PS00108">
    <property type="entry name" value="PROTEIN_KINASE_ST"/>
    <property type="match status" value="1"/>
</dbReference>
<keyword evidence="10" id="KW-1185">Reference proteome</keyword>
<dbReference type="CDD" id="cd13983">
    <property type="entry name" value="STKc_WNK"/>
    <property type="match status" value="1"/>
</dbReference>
<comment type="catalytic activity">
    <reaction evidence="7">
        <text>L-threonyl-[protein] + ATP = O-phospho-L-threonyl-[protein] + ADP + H(+)</text>
        <dbReference type="Rhea" id="RHEA:46608"/>
        <dbReference type="Rhea" id="RHEA-COMP:11060"/>
        <dbReference type="Rhea" id="RHEA-COMP:11605"/>
        <dbReference type="ChEBI" id="CHEBI:15378"/>
        <dbReference type="ChEBI" id="CHEBI:30013"/>
        <dbReference type="ChEBI" id="CHEBI:30616"/>
        <dbReference type="ChEBI" id="CHEBI:61977"/>
        <dbReference type="ChEBI" id="CHEBI:456216"/>
        <dbReference type="EC" id="2.7.11.1"/>
    </reaction>
</comment>
<dbReference type="OMA" id="HYEYDTS"/>
<dbReference type="InterPro" id="IPR011009">
    <property type="entry name" value="Kinase-like_dom_sf"/>
</dbReference>
<protein>
    <recommendedName>
        <fullName evidence="1">non-specific serine/threonine protein kinase</fullName>
        <ecNumber evidence="1">2.7.11.1</ecNumber>
    </recommendedName>
</protein>
<evidence type="ECO:0000256" key="7">
    <source>
        <dbReference type="ARBA" id="ARBA00047899"/>
    </source>
</evidence>
<dbReference type="Proteomes" id="UP000077755">
    <property type="component" value="Chromosome 2"/>
</dbReference>
<keyword evidence="5" id="KW-0418">Kinase</keyword>
<name>A0A161X489_DAUCS</name>
<comment type="catalytic activity">
    <reaction evidence="8">
        <text>L-seryl-[protein] + ATP = O-phospho-L-seryl-[protein] + ADP + H(+)</text>
        <dbReference type="Rhea" id="RHEA:17989"/>
        <dbReference type="Rhea" id="RHEA-COMP:9863"/>
        <dbReference type="Rhea" id="RHEA-COMP:11604"/>
        <dbReference type="ChEBI" id="CHEBI:15378"/>
        <dbReference type="ChEBI" id="CHEBI:29999"/>
        <dbReference type="ChEBI" id="CHEBI:30616"/>
        <dbReference type="ChEBI" id="CHEBI:83421"/>
        <dbReference type="ChEBI" id="CHEBI:456216"/>
        <dbReference type="EC" id="2.7.11.1"/>
    </reaction>
</comment>
<organism evidence="9 10">
    <name type="scientific">Daucus carota subsp. sativus</name>
    <name type="common">Carrot</name>
    <dbReference type="NCBI Taxonomy" id="79200"/>
    <lineage>
        <taxon>Eukaryota</taxon>
        <taxon>Viridiplantae</taxon>
        <taxon>Streptophyta</taxon>
        <taxon>Embryophyta</taxon>
        <taxon>Tracheophyta</taxon>
        <taxon>Spermatophyta</taxon>
        <taxon>Magnoliopsida</taxon>
        <taxon>eudicotyledons</taxon>
        <taxon>Gunneridae</taxon>
        <taxon>Pentapetalae</taxon>
        <taxon>asterids</taxon>
        <taxon>campanulids</taxon>
        <taxon>Apiales</taxon>
        <taxon>Apiaceae</taxon>
        <taxon>Apioideae</taxon>
        <taxon>Scandiceae</taxon>
        <taxon>Daucinae</taxon>
        <taxon>Daucus</taxon>
        <taxon>Daucus sect. Daucus</taxon>
    </lineage>
</organism>
<dbReference type="InterPro" id="IPR000719">
    <property type="entry name" value="Prot_kinase_dom"/>
</dbReference>
<dbReference type="SMART" id="SM00220">
    <property type="entry name" value="S_TKc"/>
    <property type="match status" value="1"/>
</dbReference>
<sequence length="591" mass="67283">MNDSEENHSEFVEVDPSGRYGRYDELLGKGASKSVYRAFDQYEGIEVAWNQVKLFNFLNSSNELERLYSEINLLKSLKHQNIMKLFASWVDTRKRNINFVTEMFTSGTLRQYRHKHKKVNMRAVKNWCRQILRGLLYLHSQNPPVIHRDLKCDNIFVNGNQGQIKIGDLGLAAVLQKSEEAHCVGTPEFMAPEVYQEEYNELADIYSFGMCILEMVTFEYPYSECTHSAQIYKKVISGKKPDALNKVKDPEVRQFIEKCLADVSSRLSARELLRDPFLQTEACETNFVAIECHTELNYADLFISNPQPGHKGSSFSNCSFNEYSIPSSVQNGSSYELHDSEQNDIHLFEHNDDELEEHLSQLDISIKGKKKSDGNIFLRLRILDKEARIRNIYFPFDVESDTALSVATEMVGELDLKDQDVTKIAEMIDGEMVTLVPQWKTGPGFEETHHFDSSNICHNCASTHTSIGSYIQMKCEKGCGAKHGRFEEYTFNADNHFANPVLSIQSNDFSREYYWEQHGSVECSEVGSGDGHFVGEDGNLVARQSNLQDESKRFSKLLSGAALSSSSCDEVSDDYECEITKKGDASEQHNQ</sequence>
<evidence type="ECO:0000256" key="2">
    <source>
        <dbReference type="ARBA" id="ARBA00022527"/>
    </source>
</evidence>
<evidence type="ECO:0000256" key="4">
    <source>
        <dbReference type="ARBA" id="ARBA00022741"/>
    </source>
</evidence>
<dbReference type="OrthoDB" id="4062651at2759"/>
<reference evidence="9" key="1">
    <citation type="journal article" date="2016" name="Nat. Genet.">
        <title>A high-quality carrot genome assembly provides new insights into carotenoid accumulation and asterid genome evolution.</title>
        <authorList>
            <person name="Iorizzo M."/>
            <person name="Ellison S."/>
            <person name="Senalik D."/>
            <person name="Zeng P."/>
            <person name="Satapoomin P."/>
            <person name="Huang J."/>
            <person name="Bowman M."/>
            <person name="Iovene M."/>
            <person name="Sanseverino W."/>
            <person name="Cavagnaro P."/>
            <person name="Yildiz M."/>
            <person name="Macko-Podgorni A."/>
            <person name="Moranska E."/>
            <person name="Grzebelus E."/>
            <person name="Grzebelus D."/>
            <person name="Ashrafi H."/>
            <person name="Zheng Z."/>
            <person name="Cheng S."/>
            <person name="Spooner D."/>
            <person name="Van Deynze A."/>
            <person name="Simon P."/>
        </authorList>
    </citation>
    <scope>NUCLEOTIDE SEQUENCE</scope>
    <source>
        <tissue evidence="9">Leaf</tissue>
    </source>
</reference>
<gene>
    <name evidence="9" type="ORF">DCAR_0207445</name>
</gene>
<keyword evidence="2" id="KW-0723">Serine/threonine-protein kinase</keyword>
<dbReference type="Gene3D" id="3.30.200.20">
    <property type="entry name" value="Phosphorylase Kinase, domain 1"/>
    <property type="match status" value="1"/>
</dbReference>
<dbReference type="Pfam" id="PF12202">
    <property type="entry name" value="OSR1_C"/>
    <property type="match status" value="1"/>
</dbReference>
<dbReference type="Gene3D" id="1.10.510.10">
    <property type="entry name" value="Transferase(Phosphotransferase) domain 1"/>
    <property type="match status" value="1"/>
</dbReference>
<keyword evidence="6" id="KW-0067">ATP-binding</keyword>
<dbReference type="KEGG" id="dcr:108206781"/>
<dbReference type="InterPro" id="IPR024678">
    <property type="entry name" value="Kinase_OSR1/WNK_CCT"/>
</dbReference>
<keyword evidence="4" id="KW-0547">Nucleotide-binding</keyword>
<evidence type="ECO:0000256" key="8">
    <source>
        <dbReference type="ARBA" id="ARBA00048679"/>
    </source>
</evidence>
<evidence type="ECO:0000256" key="5">
    <source>
        <dbReference type="ARBA" id="ARBA00022777"/>
    </source>
</evidence>
<evidence type="ECO:0000256" key="3">
    <source>
        <dbReference type="ARBA" id="ARBA00022679"/>
    </source>
</evidence>
<dbReference type="EC" id="2.7.11.1" evidence="1"/>
<dbReference type="Gene3D" id="3.10.20.90">
    <property type="entry name" value="Phosphatidylinositol 3-kinase Catalytic Subunit, Chain A, domain 1"/>
    <property type="match status" value="1"/>
</dbReference>
<dbReference type="FunFam" id="1.10.510.10:FF:000046">
    <property type="entry name" value="probable serine/threonine-protein kinase WNK9"/>
    <property type="match status" value="1"/>
</dbReference>
<evidence type="ECO:0000256" key="1">
    <source>
        <dbReference type="ARBA" id="ARBA00012513"/>
    </source>
</evidence>
<keyword evidence="3" id="KW-0808">Transferase</keyword>
<dbReference type="FunFam" id="3.30.200.20:FF:000075">
    <property type="entry name" value="Probable serine/threonine-protein kinase WNK1"/>
    <property type="match status" value="1"/>
</dbReference>
<dbReference type="PROSITE" id="PS50011">
    <property type="entry name" value="PROTEIN_KINASE_DOM"/>
    <property type="match status" value="1"/>
</dbReference>
<dbReference type="AlphaFoldDB" id="A0A161X489"/>
<evidence type="ECO:0000313" key="9">
    <source>
        <dbReference type="EMBL" id="WOG88211.1"/>
    </source>
</evidence>